<dbReference type="Proteomes" id="UP000664940">
    <property type="component" value="Unassembled WGS sequence"/>
</dbReference>
<sequence length="161" mass="17325">MSQKAERHSARPASPTHMPPAPSLIALTCEEPFLTHPQNSARSTPCTQSSPQHLLLLRSLSSCSHAAPTPLTVTTPLGSTLTHAVPHTRISLTRIVLLRGSLSLSPSLTHTHTHTHTAATPAGSCPQLLRRKRAVCGATRFSRGTNKWLLLLAPPKKRPLV</sequence>
<evidence type="ECO:0000313" key="2">
    <source>
        <dbReference type="EMBL" id="KAF6104249.1"/>
    </source>
</evidence>
<organism evidence="2 3">
    <name type="scientific">Phyllostomus discolor</name>
    <name type="common">pale spear-nosed bat</name>
    <dbReference type="NCBI Taxonomy" id="89673"/>
    <lineage>
        <taxon>Eukaryota</taxon>
        <taxon>Metazoa</taxon>
        <taxon>Chordata</taxon>
        <taxon>Craniata</taxon>
        <taxon>Vertebrata</taxon>
        <taxon>Euteleostomi</taxon>
        <taxon>Mammalia</taxon>
        <taxon>Eutheria</taxon>
        <taxon>Laurasiatheria</taxon>
        <taxon>Chiroptera</taxon>
        <taxon>Yangochiroptera</taxon>
        <taxon>Phyllostomidae</taxon>
        <taxon>Phyllostominae</taxon>
        <taxon>Phyllostomus</taxon>
    </lineage>
</organism>
<gene>
    <name evidence="2" type="ORF">HJG60_011249</name>
</gene>
<comment type="caution">
    <text evidence="2">The sequence shown here is derived from an EMBL/GenBank/DDBJ whole genome shotgun (WGS) entry which is preliminary data.</text>
</comment>
<accession>A0A834A453</accession>
<protein>
    <submittedName>
        <fullName evidence="2">Uncharacterized protein</fullName>
    </submittedName>
</protein>
<name>A0A834A453_9CHIR</name>
<reference evidence="2 3" key="1">
    <citation type="journal article" date="2020" name="Nature">
        <title>Six reference-quality genomes reveal evolution of bat adaptations.</title>
        <authorList>
            <person name="Jebb D."/>
            <person name="Huang Z."/>
            <person name="Pippel M."/>
            <person name="Hughes G.M."/>
            <person name="Lavrichenko K."/>
            <person name="Devanna P."/>
            <person name="Winkler S."/>
            <person name="Jermiin L.S."/>
            <person name="Skirmuntt E.C."/>
            <person name="Katzourakis A."/>
            <person name="Burkitt-Gray L."/>
            <person name="Ray D.A."/>
            <person name="Sullivan K.A.M."/>
            <person name="Roscito J.G."/>
            <person name="Kirilenko B.M."/>
            <person name="Davalos L.M."/>
            <person name="Corthals A.P."/>
            <person name="Power M.L."/>
            <person name="Jones G."/>
            <person name="Ransome R.D."/>
            <person name="Dechmann D.K.N."/>
            <person name="Locatelli A.G."/>
            <person name="Puechmaille S.J."/>
            <person name="Fedrigo O."/>
            <person name="Jarvis E.D."/>
            <person name="Hiller M."/>
            <person name="Vernes S.C."/>
            <person name="Myers E.W."/>
            <person name="Teeling E.C."/>
        </authorList>
    </citation>
    <scope>NUCLEOTIDE SEQUENCE [LARGE SCALE GENOMIC DNA]</scope>
    <source>
        <strain evidence="2">Bat1K_MPI-CBG_1</strain>
    </source>
</reference>
<dbReference type="EMBL" id="JABVXQ010000006">
    <property type="protein sequence ID" value="KAF6104249.1"/>
    <property type="molecule type" value="Genomic_DNA"/>
</dbReference>
<feature type="region of interest" description="Disordered" evidence="1">
    <location>
        <begin position="1"/>
        <end position="22"/>
    </location>
</feature>
<proteinExistence type="predicted"/>
<evidence type="ECO:0000313" key="3">
    <source>
        <dbReference type="Proteomes" id="UP000664940"/>
    </source>
</evidence>
<evidence type="ECO:0000256" key="1">
    <source>
        <dbReference type="SAM" id="MobiDB-lite"/>
    </source>
</evidence>
<dbReference type="AlphaFoldDB" id="A0A834A453"/>